<feature type="non-terminal residue" evidence="2">
    <location>
        <position position="72"/>
    </location>
</feature>
<dbReference type="OrthoDB" id="9909019at2759"/>
<organism evidence="2 3">
    <name type="scientific">Coemansia guatemalensis</name>
    <dbReference type="NCBI Taxonomy" id="2761395"/>
    <lineage>
        <taxon>Eukaryota</taxon>
        <taxon>Fungi</taxon>
        <taxon>Fungi incertae sedis</taxon>
        <taxon>Zoopagomycota</taxon>
        <taxon>Kickxellomycotina</taxon>
        <taxon>Kickxellomycetes</taxon>
        <taxon>Kickxellales</taxon>
        <taxon>Kickxellaceae</taxon>
        <taxon>Coemansia</taxon>
    </lineage>
</organism>
<comment type="caution">
    <text evidence="2">The sequence shown here is derived from an EMBL/GenBank/DDBJ whole genome shotgun (WGS) entry which is preliminary data.</text>
</comment>
<name>A0A9W8LP19_9FUNG</name>
<protein>
    <submittedName>
        <fullName evidence="2">Uncharacterized protein</fullName>
    </submittedName>
</protein>
<accession>A0A9W8LP19</accession>
<keyword evidence="3" id="KW-1185">Reference proteome</keyword>
<reference evidence="2" key="1">
    <citation type="submission" date="2022-07" db="EMBL/GenBank/DDBJ databases">
        <title>Phylogenomic reconstructions and comparative analyses of Kickxellomycotina fungi.</title>
        <authorList>
            <person name="Reynolds N.K."/>
            <person name="Stajich J.E."/>
            <person name="Barry K."/>
            <person name="Grigoriev I.V."/>
            <person name="Crous P."/>
            <person name="Smith M.E."/>
        </authorList>
    </citation>
    <scope>NUCLEOTIDE SEQUENCE</scope>
    <source>
        <strain evidence="2">NRRL 1565</strain>
    </source>
</reference>
<evidence type="ECO:0000313" key="2">
    <source>
        <dbReference type="EMBL" id="KAJ2789231.1"/>
    </source>
</evidence>
<dbReference type="AlphaFoldDB" id="A0A9W8LP19"/>
<keyword evidence="1" id="KW-0812">Transmembrane</keyword>
<proteinExistence type="predicted"/>
<keyword evidence="1" id="KW-0472">Membrane</keyword>
<evidence type="ECO:0000313" key="3">
    <source>
        <dbReference type="Proteomes" id="UP001140094"/>
    </source>
</evidence>
<gene>
    <name evidence="2" type="ORF">H4R20_007217</name>
</gene>
<evidence type="ECO:0000256" key="1">
    <source>
        <dbReference type="SAM" id="Phobius"/>
    </source>
</evidence>
<dbReference type="EMBL" id="JANBUO010003862">
    <property type="protein sequence ID" value="KAJ2789231.1"/>
    <property type="molecule type" value="Genomic_DNA"/>
</dbReference>
<sequence>MALEYSAQRSTVAQIVDGIGIVAIAMALVGNIITSLIDPQAPETAAAGIARNLYYQQKVGVPAIDPLTRICR</sequence>
<dbReference type="Proteomes" id="UP001140094">
    <property type="component" value="Unassembled WGS sequence"/>
</dbReference>
<feature type="transmembrane region" description="Helical" evidence="1">
    <location>
        <begin position="12"/>
        <end position="33"/>
    </location>
</feature>
<keyword evidence="1" id="KW-1133">Transmembrane helix</keyword>